<feature type="compositionally biased region" description="Polar residues" evidence="1">
    <location>
        <begin position="87"/>
        <end position="96"/>
    </location>
</feature>
<sequence length="409" mass="46300">MLQNATQALYSDLHEANNLIKATNWPYFNICTVLTETFRKAQHQMRAVHADEVVHSLQVYDRMKQSKIKKEILRLQEQQKSRDLPQMESSETTEQQYARHQEQGVRPALPHEPKDRAIQQILSNQHAHGVDRPPWGSRHSGEHVKKIPLRAHSGTSFRGDPTTEENKYLECTVSMCSTGSAFSDTPKQSAKWKELGGGSLKSLPSYATMPTSSQCSSAVPRWKSEPLLVSPTAPTAQNALERETMTTMTGRRERKELYLPPCNTCSGQKRRREEYWDSSKFQSQRRFNSAPPETPSKALFPTMLPFFLTVHTVPAMKKQKNHDGSFGTSSNELRGKIGGPKSTQDGDLTLRREISAEERGRTEESTSTEVLDALRSMTEIIVSLQQKQSLLRAQLNELIGVAFHQEVRQ</sequence>
<feature type="region of interest" description="Disordered" evidence="1">
    <location>
        <begin position="318"/>
        <end position="349"/>
    </location>
</feature>
<dbReference type="Proteomes" id="UP000284706">
    <property type="component" value="Unassembled WGS sequence"/>
</dbReference>
<comment type="caution">
    <text evidence="2">The sequence shown here is derived from an EMBL/GenBank/DDBJ whole genome shotgun (WGS) entry which is preliminary data.</text>
</comment>
<feature type="compositionally biased region" description="Basic and acidic residues" evidence="1">
    <location>
        <begin position="97"/>
        <end position="110"/>
    </location>
</feature>
<accession>A0A409XZW9</accession>
<dbReference type="EMBL" id="NHYE01001379">
    <property type="protein sequence ID" value="PPQ96327.1"/>
    <property type="molecule type" value="Genomic_DNA"/>
</dbReference>
<dbReference type="AlphaFoldDB" id="A0A409XZW9"/>
<evidence type="ECO:0000256" key="1">
    <source>
        <dbReference type="SAM" id="MobiDB-lite"/>
    </source>
</evidence>
<keyword evidence="3" id="KW-1185">Reference proteome</keyword>
<gene>
    <name evidence="2" type="ORF">CVT26_004953</name>
</gene>
<feature type="region of interest" description="Disordered" evidence="1">
    <location>
        <begin position="76"/>
        <end position="110"/>
    </location>
</feature>
<protein>
    <submittedName>
        <fullName evidence="2">Uncharacterized protein</fullName>
    </submittedName>
</protein>
<dbReference type="InParanoid" id="A0A409XZW9"/>
<organism evidence="2 3">
    <name type="scientific">Gymnopilus dilepis</name>
    <dbReference type="NCBI Taxonomy" id="231916"/>
    <lineage>
        <taxon>Eukaryota</taxon>
        <taxon>Fungi</taxon>
        <taxon>Dikarya</taxon>
        <taxon>Basidiomycota</taxon>
        <taxon>Agaricomycotina</taxon>
        <taxon>Agaricomycetes</taxon>
        <taxon>Agaricomycetidae</taxon>
        <taxon>Agaricales</taxon>
        <taxon>Agaricineae</taxon>
        <taxon>Hymenogastraceae</taxon>
        <taxon>Gymnopilus</taxon>
    </lineage>
</organism>
<feature type="compositionally biased region" description="Basic and acidic residues" evidence="1">
    <location>
        <begin position="76"/>
        <end position="85"/>
    </location>
</feature>
<name>A0A409XZW9_9AGAR</name>
<reference evidence="2 3" key="1">
    <citation type="journal article" date="2018" name="Evol. Lett.">
        <title>Horizontal gene cluster transfer increased hallucinogenic mushroom diversity.</title>
        <authorList>
            <person name="Reynolds H.T."/>
            <person name="Vijayakumar V."/>
            <person name="Gluck-Thaler E."/>
            <person name="Korotkin H.B."/>
            <person name="Matheny P.B."/>
            <person name="Slot J.C."/>
        </authorList>
    </citation>
    <scope>NUCLEOTIDE SEQUENCE [LARGE SCALE GENOMIC DNA]</scope>
    <source>
        <strain evidence="2 3">SRW20</strain>
    </source>
</reference>
<proteinExistence type="predicted"/>
<evidence type="ECO:0000313" key="2">
    <source>
        <dbReference type="EMBL" id="PPQ96327.1"/>
    </source>
</evidence>
<evidence type="ECO:0000313" key="3">
    <source>
        <dbReference type="Proteomes" id="UP000284706"/>
    </source>
</evidence>